<dbReference type="Proteomes" id="UP000294933">
    <property type="component" value="Unassembled WGS sequence"/>
</dbReference>
<dbReference type="Pfam" id="PF20152">
    <property type="entry name" value="DUF6534"/>
    <property type="match status" value="1"/>
</dbReference>
<keyword evidence="1" id="KW-0472">Membrane</keyword>
<dbReference type="EMBL" id="ML170240">
    <property type="protein sequence ID" value="TDL16584.1"/>
    <property type="molecule type" value="Genomic_DNA"/>
</dbReference>
<keyword evidence="1" id="KW-1133">Transmembrane helix</keyword>
<evidence type="ECO:0000313" key="4">
    <source>
        <dbReference type="Proteomes" id="UP000294933"/>
    </source>
</evidence>
<feature type="transmembrane region" description="Helical" evidence="1">
    <location>
        <begin position="96"/>
        <end position="117"/>
    </location>
</feature>
<dbReference type="InterPro" id="IPR045339">
    <property type="entry name" value="DUF6534"/>
</dbReference>
<name>A0A4Y7PME4_9AGAM</name>
<proteinExistence type="predicted"/>
<feature type="domain" description="DUF6534" evidence="2">
    <location>
        <begin position="60"/>
        <end position="139"/>
    </location>
</feature>
<accession>A0A4Y7PME4</accession>
<dbReference type="OrthoDB" id="2792702at2759"/>
<evidence type="ECO:0000313" key="3">
    <source>
        <dbReference type="EMBL" id="TDL16584.1"/>
    </source>
</evidence>
<evidence type="ECO:0000256" key="1">
    <source>
        <dbReference type="SAM" id="Phobius"/>
    </source>
</evidence>
<organism evidence="3 4">
    <name type="scientific">Rickenella mellea</name>
    <dbReference type="NCBI Taxonomy" id="50990"/>
    <lineage>
        <taxon>Eukaryota</taxon>
        <taxon>Fungi</taxon>
        <taxon>Dikarya</taxon>
        <taxon>Basidiomycota</taxon>
        <taxon>Agaricomycotina</taxon>
        <taxon>Agaricomycetes</taxon>
        <taxon>Hymenochaetales</taxon>
        <taxon>Rickenellaceae</taxon>
        <taxon>Rickenella</taxon>
    </lineage>
</organism>
<keyword evidence="4" id="KW-1185">Reference proteome</keyword>
<gene>
    <name evidence="3" type="ORF">BD410DRAFT_795238</name>
</gene>
<protein>
    <recommendedName>
        <fullName evidence="2">DUF6534 domain-containing protein</fullName>
    </recommendedName>
</protein>
<reference evidence="3 4" key="1">
    <citation type="submission" date="2018-06" db="EMBL/GenBank/DDBJ databases">
        <title>A transcriptomic atlas of mushroom development highlights an independent origin of complex multicellularity.</title>
        <authorList>
            <consortium name="DOE Joint Genome Institute"/>
            <person name="Krizsan K."/>
            <person name="Almasi E."/>
            <person name="Merenyi Z."/>
            <person name="Sahu N."/>
            <person name="Viragh M."/>
            <person name="Koszo T."/>
            <person name="Mondo S."/>
            <person name="Kiss B."/>
            <person name="Balint B."/>
            <person name="Kues U."/>
            <person name="Barry K."/>
            <person name="Hegedus J.C."/>
            <person name="Henrissat B."/>
            <person name="Johnson J."/>
            <person name="Lipzen A."/>
            <person name="Ohm R."/>
            <person name="Nagy I."/>
            <person name="Pangilinan J."/>
            <person name="Yan J."/>
            <person name="Xiong Y."/>
            <person name="Grigoriev I.V."/>
            <person name="Hibbett D.S."/>
            <person name="Nagy L.G."/>
        </authorList>
    </citation>
    <scope>NUCLEOTIDE SEQUENCE [LARGE SCALE GENOMIC DNA]</scope>
    <source>
        <strain evidence="3 4">SZMC22713</strain>
    </source>
</reference>
<evidence type="ECO:0000259" key="2">
    <source>
        <dbReference type="Pfam" id="PF20152"/>
    </source>
</evidence>
<sequence length="213" mass="24272">MATQMFFARRVYIVDSNKRTIPAFIVTYRTARIVFMATGSYTELIFPKVKVVTVSENGFAAMSDIIATVAMCYKLVEASVDPRRMSCVVRTLMIYIFNRGIVVTAAQILIVILYAYAPEKWNWLPVHLCVGKLYINTLLKAEFSNLVDCNIKFSNIIINTMADIPHEIVRMPSHPFTPVAHMNVISHGRYHHTSRRYMSREMNHSIGGNVLYG</sequence>
<dbReference type="STRING" id="50990.A0A4Y7PME4"/>
<dbReference type="VEuPathDB" id="FungiDB:BD410DRAFT_795238"/>
<keyword evidence="1" id="KW-0812">Transmembrane</keyword>
<dbReference type="AlphaFoldDB" id="A0A4Y7PME4"/>